<proteinExistence type="predicted"/>
<gene>
    <name evidence="2" type="ORF">L3X38_016531</name>
</gene>
<keyword evidence="1" id="KW-1133">Transmembrane helix</keyword>
<sequence length="105" mass="11183">MAPTTIIVVPLNPPRLPPLTTGVVQTTPLALVIVVVVNGVVHKVIVPNVVPSFNLAPKVSWWSILPLMATTTPLPHGCLIMVLLTMLPLKSPISPVSPHMMASMK</sequence>
<evidence type="ECO:0000313" key="3">
    <source>
        <dbReference type="Proteomes" id="UP001054821"/>
    </source>
</evidence>
<dbReference type="EMBL" id="JAJFAZ020000003">
    <property type="protein sequence ID" value="KAI5337262.1"/>
    <property type="molecule type" value="Genomic_DNA"/>
</dbReference>
<evidence type="ECO:0000313" key="2">
    <source>
        <dbReference type="EMBL" id="KAI5337262.1"/>
    </source>
</evidence>
<accession>A0AAD4W859</accession>
<keyword evidence="1" id="KW-0472">Membrane</keyword>
<keyword evidence="3" id="KW-1185">Reference proteome</keyword>
<evidence type="ECO:0000256" key="1">
    <source>
        <dbReference type="SAM" id="Phobius"/>
    </source>
</evidence>
<reference evidence="2 3" key="1">
    <citation type="journal article" date="2022" name="G3 (Bethesda)">
        <title>Whole-genome sequence and methylome profiling of the almond [Prunus dulcis (Mill.) D.A. Webb] cultivar 'Nonpareil'.</title>
        <authorList>
            <person name="D'Amico-Willman K.M."/>
            <person name="Ouma W.Z."/>
            <person name="Meulia T."/>
            <person name="Sideli G.M."/>
            <person name="Gradziel T.M."/>
            <person name="Fresnedo-Ramirez J."/>
        </authorList>
    </citation>
    <scope>NUCLEOTIDE SEQUENCE [LARGE SCALE GENOMIC DNA]</scope>
    <source>
        <strain evidence="2">Clone GOH B32 T37-40</strain>
    </source>
</reference>
<feature type="transmembrane region" description="Helical" evidence="1">
    <location>
        <begin position="61"/>
        <end position="84"/>
    </location>
</feature>
<comment type="caution">
    <text evidence="2">The sequence shown here is derived from an EMBL/GenBank/DDBJ whole genome shotgun (WGS) entry which is preliminary data.</text>
</comment>
<name>A0AAD4W859_PRUDU</name>
<organism evidence="2 3">
    <name type="scientific">Prunus dulcis</name>
    <name type="common">Almond</name>
    <name type="synonym">Amygdalus dulcis</name>
    <dbReference type="NCBI Taxonomy" id="3755"/>
    <lineage>
        <taxon>Eukaryota</taxon>
        <taxon>Viridiplantae</taxon>
        <taxon>Streptophyta</taxon>
        <taxon>Embryophyta</taxon>
        <taxon>Tracheophyta</taxon>
        <taxon>Spermatophyta</taxon>
        <taxon>Magnoliopsida</taxon>
        <taxon>eudicotyledons</taxon>
        <taxon>Gunneridae</taxon>
        <taxon>Pentapetalae</taxon>
        <taxon>rosids</taxon>
        <taxon>fabids</taxon>
        <taxon>Rosales</taxon>
        <taxon>Rosaceae</taxon>
        <taxon>Amygdaloideae</taxon>
        <taxon>Amygdaleae</taxon>
        <taxon>Prunus</taxon>
    </lineage>
</organism>
<dbReference type="Proteomes" id="UP001054821">
    <property type="component" value="Chromosome 3"/>
</dbReference>
<keyword evidence="1" id="KW-0812">Transmembrane</keyword>
<protein>
    <submittedName>
        <fullName evidence="2">Uncharacterized protein</fullName>
    </submittedName>
</protein>
<feature type="transmembrane region" description="Helical" evidence="1">
    <location>
        <begin position="21"/>
        <end position="41"/>
    </location>
</feature>
<dbReference type="AlphaFoldDB" id="A0AAD4W859"/>